<dbReference type="RefSeq" id="WP_229702011.1">
    <property type="nucleotide sequence ID" value="NZ_BMLS01000001.1"/>
</dbReference>
<dbReference type="GO" id="GO:0003700">
    <property type="term" value="F:DNA-binding transcription factor activity"/>
    <property type="evidence" value="ECO:0007669"/>
    <property type="project" value="InterPro"/>
</dbReference>
<dbReference type="Proteomes" id="UP000606935">
    <property type="component" value="Unassembled WGS sequence"/>
</dbReference>
<name>A0A917YUD1_9ALTE</name>
<reference evidence="2" key="1">
    <citation type="journal article" date="2014" name="Int. J. Syst. Evol. Microbiol.">
        <title>Complete genome sequence of Corynebacterium casei LMG S-19264T (=DSM 44701T), isolated from a smear-ripened cheese.</title>
        <authorList>
            <consortium name="US DOE Joint Genome Institute (JGI-PGF)"/>
            <person name="Walter F."/>
            <person name="Albersmeier A."/>
            <person name="Kalinowski J."/>
            <person name="Ruckert C."/>
        </authorList>
    </citation>
    <scope>NUCLEOTIDE SEQUENCE</scope>
    <source>
        <strain evidence="2">CGMCC 1.7086</strain>
    </source>
</reference>
<evidence type="ECO:0000313" key="3">
    <source>
        <dbReference type="Proteomes" id="UP000606935"/>
    </source>
</evidence>
<keyword evidence="3" id="KW-1185">Reference proteome</keyword>
<comment type="caution">
    <text evidence="2">The sequence shown here is derived from an EMBL/GenBank/DDBJ whole genome shotgun (WGS) entry which is preliminary data.</text>
</comment>
<feature type="compositionally biased region" description="Basic and acidic residues" evidence="1">
    <location>
        <begin position="207"/>
        <end position="217"/>
    </location>
</feature>
<feature type="region of interest" description="Disordered" evidence="1">
    <location>
        <begin position="197"/>
        <end position="217"/>
    </location>
</feature>
<accession>A0A917YUD1</accession>
<organism evidence="2 3">
    <name type="scientific">Bowmanella pacifica</name>
    <dbReference type="NCBI Taxonomy" id="502051"/>
    <lineage>
        <taxon>Bacteria</taxon>
        <taxon>Pseudomonadati</taxon>
        <taxon>Pseudomonadota</taxon>
        <taxon>Gammaproteobacteria</taxon>
        <taxon>Alteromonadales</taxon>
        <taxon>Alteromonadaceae</taxon>
        <taxon>Bowmanella</taxon>
    </lineage>
</organism>
<dbReference type="AlphaFoldDB" id="A0A917YUD1"/>
<evidence type="ECO:0000256" key="1">
    <source>
        <dbReference type="SAM" id="MobiDB-lite"/>
    </source>
</evidence>
<dbReference type="Gene3D" id="1.10.1740.10">
    <property type="match status" value="1"/>
</dbReference>
<protein>
    <submittedName>
        <fullName evidence="2">ECF subfamily RNA polymerase sigma-24 factor</fullName>
    </submittedName>
</protein>
<reference evidence="2" key="2">
    <citation type="submission" date="2020-09" db="EMBL/GenBank/DDBJ databases">
        <authorList>
            <person name="Sun Q."/>
            <person name="Zhou Y."/>
        </authorList>
    </citation>
    <scope>NUCLEOTIDE SEQUENCE</scope>
    <source>
        <strain evidence="2">CGMCC 1.7086</strain>
    </source>
</reference>
<dbReference type="GO" id="GO:0006352">
    <property type="term" value="P:DNA-templated transcription initiation"/>
    <property type="evidence" value="ECO:0007669"/>
    <property type="project" value="InterPro"/>
</dbReference>
<evidence type="ECO:0000313" key="2">
    <source>
        <dbReference type="EMBL" id="GGO65003.1"/>
    </source>
</evidence>
<gene>
    <name evidence="2" type="ORF">GCM10010982_05770</name>
</gene>
<sequence>MIRKDKHYIELLRYAHKLAWHTDEAEDLLQTALLAAIETGRTDMACVDNRRWLVGAIRNQSAFHARTAIRRRKREASFAYLTDDQTQSEASTTSFVSTLPPSLKTTALLALTGHTKAEITWLMRVSDAALRQRIVQIKRRWRQFDGSHVLELKGLKEGLAFGRIRQALLKLPCREHAMLGSHDPDGHLFMLSSQNGPWRQPRMISTQKKEKDNVWSK</sequence>
<dbReference type="EMBL" id="BMLS01000001">
    <property type="protein sequence ID" value="GGO65003.1"/>
    <property type="molecule type" value="Genomic_DNA"/>
</dbReference>
<dbReference type="InterPro" id="IPR013325">
    <property type="entry name" value="RNA_pol_sigma_r2"/>
</dbReference>
<proteinExistence type="predicted"/>
<dbReference type="SUPFAM" id="SSF88946">
    <property type="entry name" value="Sigma2 domain of RNA polymerase sigma factors"/>
    <property type="match status" value="1"/>
</dbReference>